<sequence length="93" mass="10014">RITRESKRIPIISPAGMGSLTLKVPRDHVTVAGTDQSPQGGKKCHVDAPLGVNTRLLLVIHLGGTVTLLLVDIIAIHHEVTKRSLEAHCREGL</sequence>
<feature type="non-terminal residue" evidence="2">
    <location>
        <position position="1"/>
    </location>
</feature>
<organism evidence="2 3">
    <name type="scientific">Trifolium medium</name>
    <dbReference type="NCBI Taxonomy" id="97028"/>
    <lineage>
        <taxon>Eukaryota</taxon>
        <taxon>Viridiplantae</taxon>
        <taxon>Streptophyta</taxon>
        <taxon>Embryophyta</taxon>
        <taxon>Tracheophyta</taxon>
        <taxon>Spermatophyta</taxon>
        <taxon>Magnoliopsida</taxon>
        <taxon>eudicotyledons</taxon>
        <taxon>Gunneridae</taxon>
        <taxon>Pentapetalae</taxon>
        <taxon>rosids</taxon>
        <taxon>fabids</taxon>
        <taxon>Fabales</taxon>
        <taxon>Fabaceae</taxon>
        <taxon>Papilionoideae</taxon>
        <taxon>50 kb inversion clade</taxon>
        <taxon>NPAAA clade</taxon>
        <taxon>Hologalegina</taxon>
        <taxon>IRL clade</taxon>
        <taxon>Trifolieae</taxon>
        <taxon>Trifolium</taxon>
    </lineage>
</organism>
<dbReference type="EMBL" id="LXQA010339384">
    <property type="protein sequence ID" value="MCI45088.1"/>
    <property type="molecule type" value="Genomic_DNA"/>
</dbReference>
<keyword evidence="1" id="KW-0812">Transmembrane</keyword>
<accession>A0A392S8B9</accession>
<proteinExistence type="predicted"/>
<keyword evidence="1" id="KW-0472">Membrane</keyword>
<reference evidence="2 3" key="1">
    <citation type="journal article" date="2018" name="Front. Plant Sci.">
        <title>Red Clover (Trifolium pratense) and Zigzag Clover (T. medium) - A Picture of Genomic Similarities and Differences.</title>
        <authorList>
            <person name="Dluhosova J."/>
            <person name="Istvanek J."/>
            <person name="Nedelnik J."/>
            <person name="Repkova J."/>
        </authorList>
    </citation>
    <scope>NUCLEOTIDE SEQUENCE [LARGE SCALE GENOMIC DNA]</scope>
    <source>
        <strain evidence="3">cv. 10/8</strain>
        <tissue evidence="2">Leaf</tissue>
    </source>
</reference>
<evidence type="ECO:0000313" key="2">
    <source>
        <dbReference type="EMBL" id="MCI45088.1"/>
    </source>
</evidence>
<name>A0A392S8B9_9FABA</name>
<evidence type="ECO:0000256" key="1">
    <source>
        <dbReference type="SAM" id="Phobius"/>
    </source>
</evidence>
<feature type="transmembrane region" description="Helical" evidence="1">
    <location>
        <begin position="56"/>
        <end position="76"/>
    </location>
</feature>
<evidence type="ECO:0000313" key="3">
    <source>
        <dbReference type="Proteomes" id="UP000265520"/>
    </source>
</evidence>
<protein>
    <submittedName>
        <fullName evidence="2">Uncharacterized protein</fullName>
    </submittedName>
</protein>
<dbReference type="AlphaFoldDB" id="A0A392S8B9"/>
<keyword evidence="1" id="KW-1133">Transmembrane helix</keyword>
<keyword evidence="3" id="KW-1185">Reference proteome</keyword>
<dbReference type="Proteomes" id="UP000265520">
    <property type="component" value="Unassembled WGS sequence"/>
</dbReference>
<comment type="caution">
    <text evidence="2">The sequence shown here is derived from an EMBL/GenBank/DDBJ whole genome shotgun (WGS) entry which is preliminary data.</text>
</comment>